<dbReference type="EMBL" id="JACRUO010000001">
    <property type="protein sequence ID" value="MBD3689572.1"/>
    <property type="molecule type" value="Genomic_DNA"/>
</dbReference>
<organism evidence="5 6">
    <name type="scientific">Nanchangia anserum</name>
    <dbReference type="NCBI Taxonomy" id="2692125"/>
    <lineage>
        <taxon>Bacteria</taxon>
        <taxon>Bacillati</taxon>
        <taxon>Actinomycetota</taxon>
        <taxon>Actinomycetes</taxon>
        <taxon>Actinomycetales</taxon>
        <taxon>Actinomycetaceae</taxon>
        <taxon>Nanchangia</taxon>
    </lineage>
</organism>
<dbReference type="Gene3D" id="3.40.50.300">
    <property type="entry name" value="P-loop containing nucleotide triphosphate hydrolases"/>
    <property type="match status" value="2"/>
</dbReference>
<dbReference type="GO" id="GO:0036297">
    <property type="term" value="P:interstrand cross-link repair"/>
    <property type="evidence" value="ECO:0007669"/>
    <property type="project" value="TreeGrafter"/>
</dbReference>
<evidence type="ECO:0000259" key="4">
    <source>
        <dbReference type="PROSITE" id="PS51194"/>
    </source>
</evidence>
<sequence>MSEHGPTAGVDAAWQYLRGVGGIDERLVDTRVLPRRDAVYGEWPGWVPAGLRAALSEDGRARLWSHQVEAAQALYEGRHTVVATGTGSGKSLAVWLAYLARAGEAAAGPRSLAERAPTACYLAPTKALARDQMRHVTDLATRAGLGLRVAAADGDTEREAKDFARTRADVVVTNPDFVHHVLLPQTARWTHLLRGLRVIVVDEMHCYRGISGAHVALVLRRLLRQARRLGASPAVALLSATCAHPGEAAARFLGVDPTEIATVSEDGSGSGEHRFVLWRPRVVSESAEDGAVLYDDDAANSAEWVALMSPATGVPGGGIQRRSVTSEGGELTGELVGMGVRLLAFTRSRQGAESLADIARDHLARRYPDAIDTVAAYRGGYLPEERRGLEADVRSGRLRALATTSALELGIDVAGLDATISCGWPGTSASFRQQSGRAGRAGRDGLSVLIASDNPLDAYLCDHPDQVFAPVEASVFDPHNPHVLAPHLCCAAAESPLTEDDLTLFGLSDNGFVRMLAERGLLVRRRSGWYWDISAHERPWDLVDIRGGGHEIQIARADDGTIIGSIDAAAADSQAHLGAIYVHQGRVFRVRERDEDVVVVEPAPPKLRTRVTEHTRVRILGVESTVAGTDAAVTWHVGDVEVERQVSDYDLLRLPGLQFIRNVPLDLPARRFPTRAVWWTLDPELVDALMLGPDLLPGALHAAEHASIGLLPLLATCDRWDLGGLSIAEHPQTGLPTVFVYDGAAGGAGFADYGFAHRDAWMGATRGRVSACECHDGCPRCIQSPKCGTNNDPLYKVGAIDLLARLAPGDVSAGLR</sequence>
<evidence type="ECO:0000256" key="1">
    <source>
        <dbReference type="ARBA" id="ARBA00022741"/>
    </source>
</evidence>
<keyword evidence="6" id="KW-1185">Reference proteome</keyword>
<proteinExistence type="predicted"/>
<evidence type="ECO:0000313" key="5">
    <source>
        <dbReference type="EMBL" id="MBD3689572.1"/>
    </source>
</evidence>
<keyword evidence="5" id="KW-0347">Helicase</keyword>
<dbReference type="InterPro" id="IPR018973">
    <property type="entry name" value="MZB"/>
</dbReference>
<dbReference type="InterPro" id="IPR027417">
    <property type="entry name" value="P-loop_NTPase"/>
</dbReference>
<name>A0A8I0KRN3_9ACTO</name>
<dbReference type="RefSeq" id="WP_191071610.1">
    <property type="nucleotide sequence ID" value="NZ_CP060506.1"/>
</dbReference>
<dbReference type="InterPro" id="IPR014001">
    <property type="entry name" value="Helicase_ATP-bd"/>
</dbReference>
<feature type="domain" description="Helicase ATP-binding" evidence="3">
    <location>
        <begin position="71"/>
        <end position="260"/>
    </location>
</feature>
<reference evidence="5 6" key="1">
    <citation type="submission" date="2020-08" db="EMBL/GenBank/DDBJ databases">
        <title>Winkia gen. nov., sp. nov., isolated from faeces of the Anser albifrons in China.</title>
        <authorList>
            <person name="Liu Q."/>
        </authorList>
    </citation>
    <scope>NUCLEOTIDE SEQUENCE [LARGE SCALE GENOMIC DNA]</scope>
    <source>
        <strain evidence="5 6">C62</strain>
    </source>
</reference>
<dbReference type="PANTHER" id="PTHR47957">
    <property type="entry name" value="ATP-DEPENDENT HELICASE HRQ1"/>
    <property type="match status" value="1"/>
</dbReference>
<dbReference type="SMART" id="SM00490">
    <property type="entry name" value="HELICc"/>
    <property type="match status" value="1"/>
</dbReference>
<keyword evidence="5" id="KW-0378">Hydrolase</keyword>
<dbReference type="GO" id="GO:0005524">
    <property type="term" value="F:ATP binding"/>
    <property type="evidence" value="ECO:0007669"/>
    <property type="project" value="UniProtKB-KW"/>
</dbReference>
<protein>
    <submittedName>
        <fullName evidence="5">DEAD/DEAH box helicase</fullName>
    </submittedName>
</protein>
<dbReference type="AlphaFoldDB" id="A0A8I0KRN3"/>
<keyword evidence="1" id="KW-0547">Nucleotide-binding</keyword>
<dbReference type="Pfam" id="PF00271">
    <property type="entry name" value="Helicase_C"/>
    <property type="match status" value="1"/>
</dbReference>
<dbReference type="InterPro" id="IPR055227">
    <property type="entry name" value="HRQ1_WHD"/>
</dbReference>
<evidence type="ECO:0000256" key="2">
    <source>
        <dbReference type="ARBA" id="ARBA00022840"/>
    </source>
</evidence>
<keyword evidence="2" id="KW-0067">ATP-binding</keyword>
<accession>A0A8I0KRN3</accession>
<evidence type="ECO:0000313" key="6">
    <source>
        <dbReference type="Proteomes" id="UP000627538"/>
    </source>
</evidence>
<dbReference type="CDD" id="cd18797">
    <property type="entry name" value="SF2_C_Hrq"/>
    <property type="match status" value="1"/>
</dbReference>
<dbReference type="GO" id="GO:0003676">
    <property type="term" value="F:nucleic acid binding"/>
    <property type="evidence" value="ECO:0007669"/>
    <property type="project" value="InterPro"/>
</dbReference>
<dbReference type="PROSITE" id="PS51192">
    <property type="entry name" value="HELICASE_ATP_BIND_1"/>
    <property type="match status" value="1"/>
</dbReference>
<dbReference type="Pfam" id="PF22982">
    <property type="entry name" value="WHD_HRQ1"/>
    <property type="match status" value="1"/>
</dbReference>
<dbReference type="PROSITE" id="PS51194">
    <property type="entry name" value="HELICASE_CTER"/>
    <property type="match status" value="1"/>
</dbReference>
<feature type="domain" description="Helicase C-terminal" evidence="4">
    <location>
        <begin position="330"/>
        <end position="479"/>
    </location>
</feature>
<dbReference type="GO" id="GO:0043138">
    <property type="term" value="F:3'-5' DNA helicase activity"/>
    <property type="evidence" value="ECO:0007669"/>
    <property type="project" value="TreeGrafter"/>
</dbReference>
<dbReference type="SUPFAM" id="SSF52540">
    <property type="entry name" value="P-loop containing nucleoside triphosphate hydrolases"/>
    <property type="match status" value="1"/>
</dbReference>
<gene>
    <name evidence="5" type="ORF">H8R10_04945</name>
</gene>
<dbReference type="GO" id="GO:0006289">
    <property type="term" value="P:nucleotide-excision repair"/>
    <property type="evidence" value="ECO:0007669"/>
    <property type="project" value="TreeGrafter"/>
</dbReference>
<dbReference type="InterPro" id="IPR011545">
    <property type="entry name" value="DEAD/DEAH_box_helicase_dom"/>
</dbReference>
<dbReference type="SMART" id="SM00487">
    <property type="entry name" value="DEXDc"/>
    <property type="match status" value="1"/>
</dbReference>
<comment type="caution">
    <text evidence="5">The sequence shown here is derived from an EMBL/GenBank/DDBJ whole genome shotgun (WGS) entry which is preliminary data.</text>
</comment>
<dbReference type="PANTHER" id="PTHR47957:SF3">
    <property type="entry name" value="ATP-DEPENDENT HELICASE HRQ1"/>
    <property type="match status" value="1"/>
</dbReference>
<dbReference type="Proteomes" id="UP000627538">
    <property type="component" value="Unassembled WGS sequence"/>
</dbReference>
<dbReference type="Pfam" id="PF00270">
    <property type="entry name" value="DEAD"/>
    <property type="match status" value="1"/>
</dbReference>
<dbReference type="Pfam" id="PF09369">
    <property type="entry name" value="MZB"/>
    <property type="match status" value="1"/>
</dbReference>
<dbReference type="InterPro" id="IPR001650">
    <property type="entry name" value="Helicase_C-like"/>
</dbReference>
<evidence type="ECO:0000259" key="3">
    <source>
        <dbReference type="PROSITE" id="PS51192"/>
    </source>
</evidence>